<protein>
    <submittedName>
        <fullName evidence="1">Uncharacterized protein</fullName>
    </submittedName>
</protein>
<evidence type="ECO:0000313" key="1">
    <source>
        <dbReference type="EMBL" id="CAH2002849.1"/>
    </source>
</evidence>
<dbReference type="EMBL" id="CAKOFQ010007514">
    <property type="protein sequence ID" value="CAH2002849.1"/>
    <property type="molecule type" value="Genomic_DNA"/>
</dbReference>
<accession>A0A9P0LXW8</accession>
<evidence type="ECO:0000313" key="2">
    <source>
        <dbReference type="Proteomes" id="UP001152888"/>
    </source>
</evidence>
<reference evidence="1" key="1">
    <citation type="submission" date="2022-03" db="EMBL/GenBank/DDBJ databases">
        <authorList>
            <person name="Sayadi A."/>
        </authorList>
    </citation>
    <scope>NUCLEOTIDE SEQUENCE</scope>
</reference>
<keyword evidence="2" id="KW-1185">Reference proteome</keyword>
<sequence>MVMAFILQHVSIHWLNKMIPEVPKDSFVYDIDDSMMVSRFGNLMLKLQSSTEDGPQSSARTSSNL</sequence>
<dbReference type="Proteomes" id="UP001152888">
    <property type="component" value="Unassembled WGS sequence"/>
</dbReference>
<gene>
    <name evidence="1" type="ORF">ACAOBT_LOCUS27020</name>
</gene>
<comment type="caution">
    <text evidence="1">The sequence shown here is derived from an EMBL/GenBank/DDBJ whole genome shotgun (WGS) entry which is preliminary data.</text>
</comment>
<name>A0A9P0LXW8_ACAOB</name>
<proteinExistence type="predicted"/>
<dbReference type="OrthoDB" id="6775407at2759"/>
<organism evidence="1 2">
    <name type="scientific">Acanthoscelides obtectus</name>
    <name type="common">Bean weevil</name>
    <name type="synonym">Bruchus obtectus</name>
    <dbReference type="NCBI Taxonomy" id="200917"/>
    <lineage>
        <taxon>Eukaryota</taxon>
        <taxon>Metazoa</taxon>
        <taxon>Ecdysozoa</taxon>
        <taxon>Arthropoda</taxon>
        <taxon>Hexapoda</taxon>
        <taxon>Insecta</taxon>
        <taxon>Pterygota</taxon>
        <taxon>Neoptera</taxon>
        <taxon>Endopterygota</taxon>
        <taxon>Coleoptera</taxon>
        <taxon>Polyphaga</taxon>
        <taxon>Cucujiformia</taxon>
        <taxon>Chrysomeloidea</taxon>
        <taxon>Chrysomelidae</taxon>
        <taxon>Bruchinae</taxon>
        <taxon>Bruchini</taxon>
        <taxon>Acanthoscelides</taxon>
    </lineage>
</organism>
<dbReference type="AlphaFoldDB" id="A0A9P0LXW8"/>